<accession>A0ABR6ZV71</accession>
<evidence type="ECO:0000256" key="1">
    <source>
        <dbReference type="SAM" id="SignalP"/>
    </source>
</evidence>
<proteinExistence type="predicted"/>
<feature type="chain" id="PRO_5045596943" description="Lipid/polyisoprenoid-binding YceI-like domain-containing protein" evidence="1">
    <location>
        <begin position="22"/>
        <end position="168"/>
    </location>
</feature>
<evidence type="ECO:0000313" key="3">
    <source>
        <dbReference type="Proteomes" id="UP000650424"/>
    </source>
</evidence>
<keyword evidence="1" id="KW-0732">Signal</keyword>
<name>A0ABR6ZV71_9BURK</name>
<gene>
    <name evidence="2" type="ORF">H8L32_19970</name>
</gene>
<keyword evidence="3" id="KW-1185">Reference proteome</keyword>
<reference evidence="2 3" key="1">
    <citation type="submission" date="2020-08" db="EMBL/GenBank/DDBJ databases">
        <title>Novel species isolated from subtropical streams in China.</title>
        <authorList>
            <person name="Lu H."/>
        </authorList>
    </citation>
    <scope>NUCLEOTIDE SEQUENCE [LARGE SCALE GENOMIC DNA]</scope>
    <source>
        <strain evidence="2 3">CY18W</strain>
    </source>
</reference>
<dbReference type="Proteomes" id="UP000650424">
    <property type="component" value="Unassembled WGS sequence"/>
</dbReference>
<protein>
    <recommendedName>
        <fullName evidence="4">Lipid/polyisoprenoid-binding YceI-like domain-containing protein</fullName>
    </recommendedName>
</protein>
<sequence length="168" mass="18500">MNTFKYIFAITSALLVNLASAEEVLKCHATFPDFGDGKHRFEIQIDKLTDGALAGKIDGKAGNQDIRMKVYAISSDLDFDTDPNSAAHGKLNEAEISLIHIYKLQHDPYVGSRTIISFPLKAVSKIHFYDLVGGKPNKFGGTVLFEAYDKSGKLLGRVFRSLMVADCI</sequence>
<comment type="caution">
    <text evidence="2">The sequence shown here is derived from an EMBL/GenBank/DDBJ whole genome shotgun (WGS) entry which is preliminary data.</text>
</comment>
<feature type="signal peptide" evidence="1">
    <location>
        <begin position="1"/>
        <end position="21"/>
    </location>
</feature>
<dbReference type="RefSeq" id="WP_186949022.1">
    <property type="nucleotide sequence ID" value="NZ_JACOGF010000011.1"/>
</dbReference>
<organism evidence="2 3">
    <name type="scientific">Undibacterium hunanense</name>
    <dbReference type="NCBI Taxonomy" id="2762292"/>
    <lineage>
        <taxon>Bacteria</taxon>
        <taxon>Pseudomonadati</taxon>
        <taxon>Pseudomonadota</taxon>
        <taxon>Betaproteobacteria</taxon>
        <taxon>Burkholderiales</taxon>
        <taxon>Oxalobacteraceae</taxon>
        <taxon>Undibacterium</taxon>
    </lineage>
</organism>
<evidence type="ECO:0000313" key="2">
    <source>
        <dbReference type="EMBL" id="MBC3919758.1"/>
    </source>
</evidence>
<evidence type="ECO:0008006" key="4">
    <source>
        <dbReference type="Google" id="ProtNLM"/>
    </source>
</evidence>
<dbReference type="EMBL" id="JACOGF010000011">
    <property type="protein sequence ID" value="MBC3919758.1"/>
    <property type="molecule type" value="Genomic_DNA"/>
</dbReference>